<accession>A0ABD3TR58</accession>
<dbReference type="PANTHER" id="PTHR33144:SF45">
    <property type="entry name" value="TRANSPOSASE TNP1_EN_SPM-LIKE DOMAIN-CONTAINING PROTEIN"/>
    <property type="match status" value="1"/>
</dbReference>
<dbReference type="EMBL" id="JBJXBP010000003">
    <property type="protein sequence ID" value="KAL3839247.1"/>
    <property type="molecule type" value="Genomic_DNA"/>
</dbReference>
<keyword evidence="2" id="KW-1185">Reference proteome</keyword>
<evidence type="ECO:0000313" key="1">
    <source>
        <dbReference type="EMBL" id="KAL3839247.1"/>
    </source>
</evidence>
<gene>
    <name evidence="1" type="ORF">ACJIZ3_023838</name>
</gene>
<protein>
    <submittedName>
        <fullName evidence="1">Uncharacterized protein</fullName>
    </submittedName>
</protein>
<name>A0ABD3TR58_9LAMI</name>
<reference evidence="1 2" key="1">
    <citation type="submission" date="2024-12" db="EMBL/GenBank/DDBJ databases">
        <title>The unique morphological basis and parallel evolutionary history of personate flowers in Penstemon.</title>
        <authorList>
            <person name="Depatie T.H."/>
            <person name="Wessinger C.A."/>
        </authorList>
    </citation>
    <scope>NUCLEOTIDE SEQUENCE [LARGE SCALE GENOMIC DNA]</scope>
    <source>
        <strain evidence="1">WTNN_2</strain>
        <tissue evidence="1">Leaf</tissue>
    </source>
</reference>
<evidence type="ECO:0000313" key="2">
    <source>
        <dbReference type="Proteomes" id="UP001634393"/>
    </source>
</evidence>
<dbReference type="AlphaFoldDB" id="A0ABD3TR58"/>
<dbReference type="Proteomes" id="UP001634393">
    <property type="component" value="Unassembled WGS sequence"/>
</dbReference>
<proteinExistence type="predicted"/>
<sequence length="201" mass="23574">MRGIWGRRDGEELLEVKCNEFGQSEDEMGTKMSNFNYDKRWKTWYSKFKLDESSKTWTIQKFGKKLRDWRNQLKKKVHEEHFEYLIGYWSTDHAQEISRRNQVSRSRRIHNHTTGTKTEQFKHCFTKKDGTQTVAVKTAIDKMQKIDNENPDASSKVLSRNDSYAQVMGLDKNGRVGMCGPEHDEMIGNCPCMVILVSIVR</sequence>
<dbReference type="PANTHER" id="PTHR33144">
    <property type="entry name" value="OS10G0409366 PROTEIN-RELATED"/>
    <property type="match status" value="1"/>
</dbReference>
<organism evidence="1 2">
    <name type="scientific">Penstemon smallii</name>
    <dbReference type="NCBI Taxonomy" id="265156"/>
    <lineage>
        <taxon>Eukaryota</taxon>
        <taxon>Viridiplantae</taxon>
        <taxon>Streptophyta</taxon>
        <taxon>Embryophyta</taxon>
        <taxon>Tracheophyta</taxon>
        <taxon>Spermatophyta</taxon>
        <taxon>Magnoliopsida</taxon>
        <taxon>eudicotyledons</taxon>
        <taxon>Gunneridae</taxon>
        <taxon>Pentapetalae</taxon>
        <taxon>asterids</taxon>
        <taxon>lamiids</taxon>
        <taxon>Lamiales</taxon>
        <taxon>Plantaginaceae</taxon>
        <taxon>Cheloneae</taxon>
        <taxon>Penstemon</taxon>
    </lineage>
</organism>
<comment type="caution">
    <text evidence="1">The sequence shown here is derived from an EMBL/GenBank/DDBJ whole genome shotgun (WGS) entry which is preliminary data.</text>
</comment>